<feature type="compositionally biased region" description="Acidic residues" evidence="1">
    <location>
        <begin position="223"/>
        <end position="262"/>
    </location>
</feature>
<accession>A0A1V0M5V6</accession>
<evidence type="ECO:0000256" key="1">
    <source>
        <dbReference type="SAM" id="MobiDB-lite"/>
    </source>
</evidence>
<sequence length="686" mass="75315">MIMSKLQRTAKQFQDGWISFLRVLARNSKIKFVIRPNVRPCTDGKVAYLPSLPANLTEEDLILFKRWGYHEVGHIMHSDVPFFQEFSMEHGAFAGLLLNAVDDVYMEYAQTRSSRRSERFFRQGAAIMFDRGMFRDGSQSPQEAFASYTLCFLRSRRWSEYQQPLAAVRKNFDAHFGEHADQVRENLETILLAEYPSVRSTQDAGDLTLRLIEMLKQQRDQQDEQPQEEPEDDNSEGDEGDDQDDQQSSQGDDESNQEDDQTSDNGQGQGQKDDQEPTNGDTGGQGSDDGKAEDESDSKADGQGAPSEDDADANNQSENAQGDSQGQNGVDLAELIEQMLSSNGGDDSEVLDMDKVIQQLATSIQNGTNPDYQDAAPVPAFEVEPSDVENQPSLGAGTVKDLVEGMLVCPADKEHARELADALDRKVNVLATKLQAYLLNREEADVYSTRRGSLGQSHLYRAGMGDSRIFERKEETVLPTAAVSVLADLSSSTSWVDPSVLATLAKAKAKAIAAGEAINEKEYEVQTVAKSIQQSLLIMEKVFHRIDTPREFLGFAPKTGHLNTVVRTFGDSHQNAVDRIGGLDSITGGNHTPIGEAVFQAAQRLASHPAQRKLMFVLTDGAPSCATLATEQTALAVDAGIKVVYLLIGNEVRKDWLEEAGIPYAVAATADDVGPALLEQAKQLLM</sequence>
<dbReference type="AlphaFoldDB" id="A0A1V0M5V6"/>
<dbReference type="Gene3D" id="3.40.50.410">
    <property type="entry name" value="von Willebrand factor, type A domain"/>
    <property type="match status" value="1"/>
</dbReference>
<proteinExistence type="predicted"/>
<organism evidence="2">
    <name type="scientific">Pseudomonas aeruginosa</name>
    <dbReference type="NCBI Taxonomy" id="287"/>
    <lineage>
        <taxon>Bacteria</taxon>
        <taxon>Pseudomonadati</taxon>
        <taxon>Pseudomonadota</taxon>
        <taxon>Gammaproteobacteria</taxon>
        <taxon>Pseudomonadales</taxon>
        <taxon>Pseudomonadaceae</taxon>
        <taxon>Pseudomonas</taxon>
    </lineage>
</organism>
<evidence type="ECO:0000313" key="2">
    <source>
        <dbReference type="EMBL" id="ARD70267.1"/>
    </source>
</evidence>
<dbReference type="InterPro" id="IPR036465">
    <property type="entry name" value="vWFA_dom_sf"/>
</dbReference>
<feature type="compositionally biased region" description="Polar residues" evidence="1">
    <location>
        <begin position="313"/>
        <end position="328"/>
    </location>
</feature>
<keyword evidence="2" id="KW-0614">Plasmid</keyword>
<feature type="region of interest" description="Disordered" evidence="1">
    <location>
        <begin position="217"/>
        <end position="328"/>
    </location>
</feature>
<dbReference type="SUPFAM" id="SSF53300">
    <property type="entry name" value="vWA-like"/>
    <property type="match status" value="1"/>
</dbReference>
<reference evidence="2" key="1">
    <citation type="submission" date="2017-01" db="EMBL/GenBank/DDBJ databases">
        <title>Complete nucleotide sequence of an IncP-2 blaVIM-2-harboring megaplasmid from Pseudomonas aeruginosa.</title>
        <authorList>
            <person name="Botelho J."/>
            <person name="Grosso F."/>
            <person name="Mabrouk A."/>
            <person name="Peixe L."/>
        </authorList>
    </citation>
    <scope>NUCLEOTIDE SEQUENCE</scope>
    <source>
        <strain evidence="2">FFUP_PS_37</strain>
        <plasmid evidence="2">pJB37</plasmid>
    </source>
</reference>
<evidence type="ECO:0008006" key="3">
    <source>
        <dbReference type="Google" id="ProtNLM"/>
    </source>
</evidence>
<geneLocation type="plasmid" evidence="2">
    <name>pJB37</name>
</geneLocation>
<dbReference type="EMBL" id="KY494864">
    <property type="protein sequence ID" value="ARD70267.1"/>
    <property type="molecule type" value="Genomic_DNA"/>
</dbReference>
<protein>
    <recommendedName>
        <fullName evidence="3">Cobalamin biosynthesis protein CobT</fullName>
    </recommendedName>
</protein>
<name>A0A1V0M5V6_PSEAI</name>